<proteinExistence type="inferred from homology"/>
<comment type="subunit">
    <text evidence="11">Homodimer.</text>
</comment>
<evidence type="ECO:0000256" key="7">
    <source>
        <dbReference type="ARBA" id="ARBA00022840"/>
    </source>
</evidence>
<evidence type="ECO:0000313" key="14">
    <source>
        <dbReference type="EMBL" id="TWT64115.1"/>
    </source>
</evidence>
<comment type="catalytic activity">
    <reaction evidence="10 11">
        <text>D-glycero-beta-D-manno-heptose 1-phosphate + ATP + H(+) = ADP-D-glycero-beta-D-manno-heptose + diphosphate</text>
        <dbReference type="Rhea" id="RHEA:27465"/>
        <dbReference type="ChEBI" id="CHEBI:15378"/>
        <dbReference type="ChEBI" id="CHEBI:30616"/>
        <dbReference type="ChEBI" id="CHEBI:33019"/>
        <dbReference type="ChEBI" id="CHEBI:59967"/>
        <dbReference type="ChEBI" id="CHEBI:61593"/>
        <dbReference type="EC" id="2.7.7.70"/>
    </reaction>
</comment>
<comment type="similarity">
    <text evidence="11">In the C-terminal section; belongs to the cytidylyltransferase family.</text>
</comment>
<dbReference type="InterPro" id="IPR011913">
    <property type="entry name" value="RfaE_dom_I"/>
</dbReference>
<feature type="domain" description="Cytidyltransferase-like" evidence="13">
    <location>
        <begin position="361"/>
        <end position="487"/>
    </location>
</feature>
<protein>
    <recommendedName>
        <fullName evidence="11">Bifunctional protein HldE</fullName>
    </recommendedName>
    <domain>
        <recommendedName>
            <fullName evidence="11">D-beta-D-heptose 7-phosphate kinase</fullName>
            <ecNumber evidence="11">2.7.1.167</ecNumber>
        </recommendedName>
        <alternativeName>
            <fullName evidence="11">D-beta-D-heptose 7-phosphotransferase</fullName>
        </alternativeName>
        <alternativeName>
            <fullName evidence="11">D-glycero-beta-D-manno-heptose-7-phosphate kinase</fullName>
        </alternativeName>
    </domain>
    <domain>
        <recommendedName>
            <fullName evidence="11">D-beta-D-heptose 1-phosphate adenylyltransferase</fullName>
            <ecNumber evidence="11">2.7.7.70</ecNumber>
        </recommendedName>
        <alternativeName>
            <fullName evidence="11">D-glycero-beta-D-manno-heptose 1-phosphate adenylyltransferase</fullName>
        </alternativeName>
    </domain>
</protein>
<dbReference type="InterPro" id="IPR029056">
    <property type="entry name" value="Ribokinase-like"/>
</dbReference>
<keyword evidence="7 11" id="KW-0067">ATP-binding</keyword>
<name>A0A5C5XPW8_9PLAN</name>
<dbReference type="OrthoDB" id="9802794at2"/>
<dbReference type="InterPro" id="IPR004821">
    <property type="entry name" value="Cyt_trans-like"/>
</dbReference>
<dbReference type="InterPro" id="IPR014729">
    <property type="entry name" value="Rossmann-like_a/b/a_fold"/>
</dbReference>
<feature type="active site" evidence="11">
    <location>
        <position position="280"/>
    </location>
</feature>
<dbReference type="GO" id="GO:0033785">
    <property type="term" value="F:heptose 7-phosphate kinase activity"/>
    <property type="evidence" value="ECO:0007669"/>
    <property type="project" value="UniProtKB-UniRule"/>
</dbReference>
<dbReference type="GO" id="GO:0033786">
    <property type="term" value="F:heptose-1-phosphate adenylyltransferase activity"/>
    <property type="evidence" value="ECO:0007669"/>
    <property type="project" value="UniProtKB-UniRule"/>
</dbReference>
<feature type="domain" description="Carbohydrate kinase PfkB" evidence="12">
    <location>
        <begin position="16"/>
        <end position="316"/>
    </location>
</feature>
<evidence type="ECO:0000256" key="2">
    <source>
        <dbReference type="ARBA" id="ARBA00003753"/>
    </source>
</evidence>
<comment type="catalytic activity">
    <reaction evidence="11">
        <text>D-glycero-beta-D-manno-heptose 7-phosphate + ATP = D-glycero-beta-D-manno-heptose 1,7-bisphosphate + ADP + H(+)</text>
        <dbReference type="Rhea" id="RHEA:27473"/>
        <dbReference type="ChEBI" id="CHEBI:15378"/>
        <dbReference type="ChEBI" id="CHEBI:30616"/>
        <dbReference type="ChEBI" id="CHEBI:60204"/>
        <dbReference type="ChEBI" id="CHEBI:60208"/>
        <dbReference type="ChEBI" id="CHEBI:456216"/>
        <dbReference type="EC" id="2.7.1.167"/>
    </reaction>
</comment>
<dbReference type="NCBIfam" id="TIGR00125">
    <property type="entry name" value="cyt_tran_rel"/>
    <property type="match status" value="1"/>
</dbReference>
<comment type="caution">
    <text evidence="14">The sequence shown here is derived from an EMBL/GenBank/DDBJ whole genome shotgun (WGS) entry which is preliminary data.</text>
</comment>
<dbReference type="UniPathway" id="UPA00356">
    <property type="reaction ID" value="UER00437"/>
</dbReference>
<dbReference type="InterPro" id="IPR011611">
    <property type="entry name" value="PfkB_dom"/>
</dbReference>
<sequence>MSYHLIDLVQSLDAPRILVLGDLILDRYLWGNAERISQEAPVILLREEKQELRLGGAANVANMLRGLDAKVTMAGVVGDDRDGEDMIAALKAVGVDCSTILTDRTRPTTTKQRLIGHAQHRHPHQMLRVDRESREPLELIYATQLLDRIIGQISQHDAILISDYAKGVCTPEVLKRVIEVARDAGKPVIVDPAPMDEYSRYAGATAMTPNRTETGKATERTIRNYTDAFAAGRQLVNQLGLDRIFVTLDKDGVAVVRADGTSESFPTRQREVYDITGAGDMVLATIGLGAAAGWDDADLARMANISGGLEVEQVGVVCLSRDELVRDLLQERSRDENKTYELEFVSRHVQARKQIGQKVVFTNGCFDVMHIGHVSYLKQAAALGDCLVVAINSDQSVRTLGKAPDRPIFPQEQRANMLAALECVDYVVVFNEQTPRKVLEEIRPNVLVKGGTYQINEIVGREIVQAYGGEVLALGETPGVSTTEILARLRGDGPMRFAA</sequence>
<evidence type="ECO:0000256" key="9">
    <source>
        <dbReference type="ARBA" id="ARBA00023277"/>
    </source>
</evidence>
<evidence type="ECO:0000256" key="1">
    <source>
        <dbReference type="ARBA" id="ARBA00002319"/>
    </source>
</evidence>
<dbReference type="RefSeq" id="WP_146505855.1">
    <property type="nucleotide sequence ID" value="NZ_SJPG01000001.1"/>
</dbReference>
<comment type="function">
    <text evidence="2 11">Catalyzes the ADP transfer from ATP to D-glycero-beta-D-manno-heptose 1-phosphate, yielding ADP-D-glycero-beta-D-manno-heptose.</text>
</comment>
<dbReference type="GO" id="GO:0005829">
    <property type="term" value="C:cytosol"/>
    <property type="evidence" value="ECO:0007669"/>
    <property type="project" value="TreeGrafter"/>
</dbReference>
<feature type="region of interest" description="Cytidylyltransferase" evidence="11">
    <location>
        <begin position="361"/>
        <end position="499"/>
    </location>
</feature>
<comment type="function">
    <text evidence="1 11">Catalyzes the phosphorylation of D-glycero-D-manno-heptose 7-phosphate at the C-1 position to selectively form D-glycero-beta-D-manno-heptose-1,7-bisphosphate.</text>
</comment>
<gene>
    <name evidence="11 14" type="primary">hldE</name>
    <name evidence="14" type="ORF">Pan54_48760</name>
</gene>
<dbReference type="GO" id="GO:0016773">
    <property type="term" value="F:phosphotransferase activity, alcohol group as acceptor"/>
    <property type="evidence" value="ECO:0007669"/>
    <property type="project" value="InterPro"/>
</dbReference>
<dbReference type="EC" id="2.7.1.167" evidence="11"/>
<dbReference type="EC" id="2.7.7.70" evidence="11"/>
<dbReference type="Gene3D" id="3.40.1190.20">
    <property type="match status" value="1"/>
</dbReference>
<keyword evidence="9 11" id="KW-0119">Carbohydrate metabolism</keyword>
<keyword evidence="3 11" id="KW-0808">Transferase</keyword>
<evidence type="ECO:0000313" key="15">
    <source>
        <dbReference type="Proteomes" id="UP000316095"/>
    </source>
</evidence>
<dbReference type="InterPro" id="IPR023030">
    <property type="entry name" value="Bifunc_HldE"/>
</dbReference>
<comment type="pathway">
    <text evidence="11">Nucleotide-sugar biosynthesis; ADP-L-glycero-beta-D-manno-heptose biosynthesis; ADP-L-glycero-beta-D-manno-heptose from D-glycero-beta-D-manno-heptose 7-phosphate: step 1/4.</text>
</comment>
<evidence type="ECO:0000256" key="5">
    <source>
        <dbReference type="ARBA" id="ARBA00022741"/>
    </source>
</evidence>
<dbReference type="GO" id="GO:0097171">
    <property type="term" value="P:ADP-L-glycero-beta-D-manno-heptose biosynthetic process"/>
    <property type="evidence" value="ECO:0007669"/>
    <property type="project" value="UniProtKB-UniPathway"/>
</dbReference>
<evidence type="ECO:0000256" key="6">
    <source>
        <dbReference type="ARBA" id="ARBA00022777"/>
    </source>
</evidence>
<dbReference type="PANTHER" id="PTHR46969:SF1">
    <property type="entry name" value="BIFUNCTIONAL PROTEIN HLDE"/>
    <property type="match status" value="1"/>
</dbReference>
<dbReference type="Pfam" id="PF00294">
    <property type="entry name" value="PfkB"/>
    <property type="match status" value="1"/>
</dbReference>
<evidence type="ECO:0000259" key="13">
    <source>
        <dbReference type="Pfam" id="PF01467"/>
    </source>
</evidence>
<dbReference type="SUPFAM" id="SSF52374">
    <property type="entry name" value="Nucleotidylyl transferase"/>
    <property type="match status" value="1"/>
</dbReference>
<feature type="binding site" evidence="11">
    <location>
        <begin position="210"/>
        <end position="213"/>
    </location>
    <ligand>
        <name>ATP</name>
        <dbReference type="ChEBI" id="CHEBI:30616"/>
    </ligand>
</feature>
<dbReference type="CDD" id="cd01172">
    <property type="entry name" value="RfaE_like"/>
    <property type="match status" value="1"/>
</dbReference>
<dbReference type="Proteomes" id="UP000316095">
    <property type="component" value="Unassembled WGS sequence"/>
</dbReference>
<dbReference type="SUPFAM" id="SSF53613">
    <property type="entry name" value="Ribokinase-like"/>
    <property type="match status" value="1"/>
</dbReference>
<keyword evidence="8 11" id="KW-0511">Multifunctional enzyme</keyword>
<reference evidence="14 15" key="1">
    <citation type="submission" date="2019-02" db="EMBL/GenBank/DDBJ databases">
        <title>Deep-cultivation of Planctomycetes and their phenomic and genomic characterization uncovers novel biology.</title>
        <authorList>
            <person name="Wiegand S."/>
            <person name="Jogler M."/>
            <person name="Boedeker C."/>
            <person name="Pinto D."/>
            <person name="Vollmers J."/>
            <person name="Rivas-Marin E."/>
            <person name="Kohn T."/>
            <person name="Peeters S.H."/>
            <person name="Heuer A."/>
            <person name="Rast P."/>
            <person name="Oberbeckmann S."/>
            <person name="Bunk B."/>
            <person name="Jeske O."/>
            <person name="Meyerdierks A."/>
            <person name="Storesund J.E."/>
            <person name="Kallscheuer N."/>
            <person name="Luecker S."/>
            <person name="Lage O.M."/>
            <person name="Pohl T."/>
            <person name="Merkel B.J."/>
            <person name="Hornburger P."/>
            <person name="Mueller R.-W."/>
            <person name="Bruemmer F."/>
            <person name="Labrenz M."/>
            <person name="Spormann A.M."/>
            <person name="Op Den Camp H."/>
            <person name="Overmann J."/>
            <person name="Amann R."/>
            <person name="Jetten M.S.M."/>
            <person name="Mascher T."/>
            <person name="Medema M.H."/>
            <person name="Devos D.P."/>
            <person name="Kaster A.-K."/>
            <person name="Ovreas L."/>
            <person name="Rohde M."/>
            <person name="Galperin M.Y."/>
            <person name="Jogler C."/>
        </authorList>
    </citation>
    <scope>NUCLEOTIDE SEQUENCE [LARGE SCALE GENOMIC DNA]</scope>
    <source>
        <strain evidence="14 15">Pan54</strain>
    </source>
</reference>
<evidence type="ECO:0000259" key="12">
    <source>
        <dbReference type="Pfam" id="PF00294"/>
    </source>
</evidence>
<comment type="similarity">
    <text evidence="11">In the N-terminal section; belongs to the carbohydrate kinase PfkB family.</text>
</comment>
<dbReference type="AlphaFoldDB" id="A0A5C5XPW8"/>
<dbReference type="PANTHER" id="PTHR46969">
    <property type="entry name" value="BIFUNCTIONAL PROTEIN HLDE"/>
    <property type="match status" value="1"/>
</dbReference>
<keyword evidence="4 11" id="KW-0548">Nucleotidyltransferase</keyword>
<evidence type="ECO:0000256" key="10">
    <source>
        <dbReference type="ARBA" id="ARBA00047428"/>
    </source>
</evidence>
<dbReference type="EMBL" id="SJPG01000001">
    <property type="protein sequence ID" value="TWT64115.1"/>
    <property type="molecule type" value="Genomic_DNA"/>
</dbReference>
<accession>A0A5C5XPW8</accession>
<keyword evidence="6 11" id="KW-0418">Kinase</keyword>
<evidence type="ECO:0000256" key="11">
    <source>
        <dbReference type="HAMAP-Rule" id="MF_01603"/>
    </source>
</evidence>
<evidence type="ECO:0000256" key="3">
    <source>
        <dbReference type="ARBA" id="ARBA00022679"/>
    </source>
</evidence>
<dbReference type="HAMAP" id="MF_01603">
    <property type="entry name" value="HldE"/>
    <property type="match status" value="1"/>
</dbReference>
<comment type="pathway">
    <text evidence="11">Nucleotide-sugar biosynthesis; ADP-L-glycero-beta-D-manno-heptose biosynthesis; ADP-L-glycero-beta-D-manno-heptose from D-glycero-beta-D-manno-heptose 7-phosphate: step 3/4.</text>
</comment>
<dbReference type="Gene3D" id="3.40.50.620">
    <property type="entry name" value="HUPs"/>
    <property type="match status" value="1"/>
</dbReference>
<keyword evidence="5 11" id="KW-0547">Nucleotide-binding</keyword>
<dbReference type="GO" id="GO:0005524">
    <property type="term" value="F:ATP binding"/>
    <property type="evidence" value="ECO:0007669"/>
    <property type="project" value="UniProtKB-UniRule"/>
</dbReference>
<evidence type="ECO:0000256" key="4">
    <source>
        <dbReference type="ARBA" id="ARBA00022695"/>
    </source>
</evidence>
<feature type="region of interest" description="Ribokinase" evidence="11">
    <location>
        <begin position="1"/>
        <end position="333"/>
    </location>
</feature>
<keyword evidence="15" id="KW-1185">Reference proteome</keyword>
<dbReference type="Pfam" id="PF01467">
    <property type="entry name" value="CTP_transf_like"/>
    <property type="match status" value="1"/>
</dbReference>
<organism evidence="14 15">
    <name type="scientific">Rubinisphaera italica</name>
    <dbReference type="NCBI Taxonomy" id="2527969"/>
    <lineage>
        <taxon>Bacteria</taxon>
        <taxon>Pseudomonadati</taxon>
        <taxon>Planctomycetota</taxon>
        <taxon>Planctomycetia</taxon>
        <taxon>Planctomycetales</taxon>
        <taxon>Planctomycetaceae</taxon>
        <taxon>Rubinisphaera</taxon>
    </lineage>
</organism>
<evidence type="ECO:0000256" key="8">
    <source>
        <dbReference type="ARBA" id="ARBA00023268"/>
    </source>
</evidence>
<dbReference type="NCBIfam" id="TIGR02199">
    <property type="entry name" value="rfaE_dom_II"/>
    <property type="match status" value="1"/>
</dbReference>
<dbReference type="InterPro" id="IPR011914">
    <property type="entry name" value="RfaE_dom_II"/>
</dbReference>